<dbReference type="AlphaFoldDB" id="A0A7Y4K124"/>
<evidence type="ECO:0000313" key="2">
    <source>
        <dbReference type="EMBL" id="NOK14478.1"/>
    </source>
</evidence>
<reference evidence="2 3" key="1">
    <citation type="submission" date="2020-05" db="EMBL/GenBank/DDBJ databases">
        <authorList>
            <person name="Whitworth D."/>
        </authorList>
    </citation>
    <scope>NUCLEOTIDE SEQUENCE [LARGE SCALE GENOMIC DNA]</scope>
    <source>
        <strain evidence="2 3">CA046A</strain>
    </source>
</reference>
<name>A0A7Y4K124_9BACT</name>
<proteinExistence type="predicted"/>
<evidence type="ECO:0000256" key="1">
    <source>
        <dbReference type="SAM" id="SignalP"/>
    </source>
</evidence>
<comment type="caution">
    <text evidence="2">The sequence shown here is derived from an EMBL/GenBank/DDBJ whole genome shotgun (WGS) entry which is preliminary data.</text>
</comment>
<organism evidence="2 3">
    <name type="scientific">Corallococcus exercitus</name>
    <dbReference type="NCBI Taxonomy" id="2316736"/>
    <lineage>
        <taxon>Bacteria</taxon>
        <taxon>Pseudomonadati</taxon>
        <taxon>Myxococcota</taxon>
        <taxon>Myxococcia</taxon>
        <taxon>Myxococcales</taxon>
        <taxon>Cystobacterineae</taxon>
        <taxon>Myxococcaceae</taxon>
        <taxon>Corallococcus</taxon>
    </lineage>
</organism>
<sequence>MRVIAWTLMAVGLSVGCGSAELEGDGPPDEIQSTEQGVFPSCPPGYSTAFGYECEMYVCTNNTYGWGNVQYLYCTDGNGVPHNWGPTGVVYCTECY</sequence>
<protein>
    <recommendedName>
        <fullName evidence="4">Lipoprotein</fullName>
    </recommendedName>
</protein>
<dbReference type="EMBL" id="JABFJW010000478">
    <property type="protein sequence ID" value="NOK14478.1"/>
    <property type="molecule type" value="Genomic_DNA"/>
</dbReference>
<accession>A0A7Y4K124</accession>
<evidence type="ECO:0008006" key="4">
    <source>
        <dbReference type="Google" id="ProtNLM"/>
    </source>
</evidence>
<evidence type="ECO:0000313" key="3">
    <source>
        <dbReference type="Proteomes" id="UP000528460"/>
    </source>
</evidence>
<feature type="signal peptide" evidence="1">
    <location>
        <begin position="1"/>
        <end position="20"/>
    </location>
</feature>
<keyword evidence="1" id="KW-0732">Signal</keyword>
<dbReference type="PROSITE" id="PS51257">
    <property type="entry name" value="PROKAR_LIPOPROTEIN"/>
    <property type="match status" value="1"/>
</dbReference>
<dbReference type="Proteomes" id="UP000528460">
    <property type="component" value="Unassembled WGS sequence"/>
</dbReference>
<feature type="chain" id="PRO_5031301012" description="Lipoprotein" evidence="1">
    <location>
        <begin position="21"/>
        <end position="96"/>
    </location>
</feature>
<dbReference type="RefSeq" id="WP_171421570.1">
    <property type="nucleotide sequence ID" value="NZ_JABFJW010000478.1"/>
</dbReference>
<gene>
    <name evidence="2" type="ORF">HNS30_36190</name>
</gene>